<dbReference type="Proteomes" id="UP000305675">
    <property type="component" value="Unassembled WGS sequence"/>
</dbReference>
<accession>A0A4U1BRH9</accession>
<dbReference type="OrthoDB" id="1357684at2"/>
<dbReference type="Gene3D" id="2.60.40.2360">
    <property type="entry name" value="Intracellular proteinase inhibitor BsuPI"/>
    <property type="match status" value="1"/>
</dbReference>
<organism evidence="3 4">
    <name type="scientific">Ferrimonas aestuarii</name>
    <dbReference type="NCBI Taxonomy" id="2569539"/>
    <lineage>
        <taxon>Bacteria</taxon>
        <taxon>Pseudomonadati</taxon>
        <taxon>Pseudomonadota</taxon>
        <taxon>Gammaproteobacteria</taxon>
        <taxon>Alteromonadales</taxon>
        <taxon>Ferrimonadaceae</taxon>
        <taxon>Ferrimonas</taxon>
    </lineage>
</organism>
<protein>
    <recommendedName>
        <fullName evidence="2">Intracellular proteinase inhibitor BsuPI domain-containing protein</fullName>
    </recommendedName>
</protein>
<dbReference type="PROSITE" id="PS51257">
    <property type="entry name" value="PROKAR_LIPOPROTEIN"/>
    <property type="match status" value="1"/>
</dbReference>
<sequence length="161" mass="17309">MNKFAWVLALALAGCNATSNSASTEPKEAAMPLVSASQSATNQLDLQVAVEANPWDKTQALPVQVWVTNTTSTDLSVTLSSGMTADLVLSQNGKTLWQFSGERMFTQALVAWGVPANDKRTLTFTIPERVITGLKGGEYQLHAVLNTFNHETSAPLTITIQ</sequence>
<dbReference type="Pfam" id="PF12690">
    <property type="entry name" value="BsuPI"/>
    <property type="match status" value="1"/>
</dbReference>
<dbReference type="InterPro" id="IPR020481">
    <property type="entry name" value="Intracell_prot_inh_BsuPI"/>
</dbReference>
<gene>
    <name evidence="3" type="ORF">FCL42_13095</name>
</gene>
<keyword evidence="1" id="KW-0732">Signal</keyword>
<evidence type="ECO:0000313" key="3">
    <source>
        <dbReference type="EMBL" id="TKB54320.1"/>
    </source>
</evidence>
<proteinExistence type="predicted"/>
<feature type="domain" description="Intracellular proteinase inhibitor BsuPI" evidence="2">
    <location>
        <begin position="56"/>
        <end position="147"/>
    </location>
</feature>
<reference evidence="3 4" key="1">
    <citation type="submission" date="2019-04" db="EMBL/GenBank/DDBJ databases">
        <authorList>
            <person name="Hwang J.C."/>
        </authorList>
    </citation>
    <scope>NUCLEOTIDE SEQUENCE [LARGE SCALE GENOMIC DNA]</scope>
    <source>
        <strain evidence="3 4">IMCC35002</strain>
    </source>
</reference>
<dbReference type="AlphaFoldDB" id="A0A4U1BRH9"/>
<evidence type="ECO:0000256" key="1">
    <source>
        <dbReference type="SAM" id="SignalP"/>
    </source>
</evidence>
<name>A0A4U1BRH9_9GAMM</name>
<keyword evidence="4" id="KW-1185">Reference proteome</keyword>
<evidence type="ECO:0000313" key="4">
    <source>
        <dbReference type="Proteomes" id="UP000305675"/>
    </source>
</evidence>
<feature type="chain" id="PRO_5020499156" description="Intracellular proteinase inhibitor BsuPI domain-containing protein" evidence="1">
    <location>
        <begin position="23"/>
        <end position="161"/>
    </location>
</feature>
<dbReference type="RefSeq" id="WP_136863869.1">
    <property type="nucleotide sequence ID" value="NZ_SWCJ01000009.1"/>
</dbReference>
<dbReference type="EMBL" id="SWCJ01000009">
    <property type="protein sequence ID" value="TKB54320.1"/>
    <property type="molecule type" value="Genomic_DNA"/>
</dbReference>
<feature type="signal peptide" evidence="1">
    <location>
        <begin position="1"/>
        <end position="22"/>
    </location>
</feature>
<evidence type="ECO:0000259" key="2">
    <source>
        <dbReference type="Pfam" id="PF12690"/>
    </source>
</evidence>
<comment type="caution">
    <text evidence="3">The sequence shown here is derived from an EMBL/GenBank/DDBJ whole genome shotgun (WGS) entry which is preliminary data.</text>
</comment>
<dbReference type="InterPro" id="IPR038144">
    <property type="entry name" value="IPI"/>
</dbReference>